<dbReference type="EMBL" id="DF142976">
    <property type="protein sequence ID" value="GAA49672.1"/>
    <property type="molecule type" value="Genomic_DNA"/>
</dbReference>
<protein>
    <submittedName>
        <fullName evidence="1">Uncharacterized protein</fullName>
    </submittedName>
</protein>
<dbReference type="Proteomes" id="UP000008909">
    <property type="component" value="Unassembled WGS sequence"/>
</dbReference>
<organism evidence="1 2">
    <name type="scientific">Clonorchis sinensis</name>
    <name type="common">Chinese liver fluke</name>
    <dbReference type="NCBI Taxonomy" id="79923"/>
    <lineage>
        <taxon>Eukaryota</taxon>
        <taxon>Metazoa</taxon>
        <taxon>Spiralia</taxon>
        <taxon>Lophotrochozoa</taxon>
        <taxon>Platyhelminthes</taxon>
        <taxon>Trematoda</taxon>
        <taxon>Digenea</taxon>
        <taxon>Opisthorchiida</taxon>
        <taxon>Opisthorchiata</taxon>
        <taxon>Opisthorchiidae</taxon>
        <taxon>Clonorchis</taxon>
    </lineage>
</organism>
<gene>
    <name evidence="1" type="ORF">CLF_103386</name>
</gene>
<evidence type="ECO:0000313" key="1">
    <source>
        <dbReference type="EMBL" id="GAA49672.1"/>
    </source>
</evidence>
<sequence length="323" mass="37679">MAIGLFRVVRDLLRITLVFPCFYSLSKSSFIGAVTCAFHLDLQTTPCRLFCRKSTLIGSLSVHLTALFKIIKKFFHRLSNFYDIGPSANLKIFTELSYNGYESSQVKTYDPSACSSLSMPDRAVRRPLPLSPTSTTCTVITATDNSKSSFKLRRGIDFLGLRILYCIQAGKRPYFSSIFMPNSRLNFSERNKGIRVHARRSNFQKLELRQFFTDKDYSRTYQGVITGESLQVENSFFTKEYFPQSDRWFQNVSSTLCNVFTTKVIEIAKYHSCQVCRRWPYTWYFRVNKELYVKLRYYHEQNPSFTRDDRYLTKTLNLQAHVP</sequence>
<name>G7Y9N8_CLOSI</name>
<evidence type="ECO:0000313" key="2">
    <source>
        <dbReference type="Proteomes" id="UP000008909"/>
    </source>
</evidence>
<reference evidence="1" key="1">
    <citation type="journal article" date="2011" name="Genome Biol.">
        <title>The draft genome of the carcinogenic human liver fluke Clonorchis sinensis.</title>
        <authorList>
            <person name="Wang X."/>
            <person name="Chen W."/>
            <person name="Huang Y."/>
            <person name="Sun J."/>
            <person name="Men J."/>
            <person name="Liu H."/>
            <person name="Luo F."/>
            <person name="Guo L."/>
            <person name="Lv X."/>
            <person name="Deng C."/>
            <person name="Zhou C."/>
            <person name="Fan Y."/>
            <person name="Li X."/>
            <person name="Huang L."/>
            <person name="Hu Y."/>
            <person name="Liang C."/>
            <person name="Hu X."/>
            <person name="Xu J."/>
            <person name="Yu X."/>
        </authorList>
    </citation>
    <scope>NUCLEOTIDE SEQUENCE [LARGE SCALE GENOMIC DNA]</scope>
    <source>
        <strain evidence="1">Henan</strain>
    </source>
</reference>
<dbReference type="AlphaFoldDB" id="G7Y9N8"/>
<accession>G7Y9N8</accession>
<reference key="2">
    <citation type="submission" date="2011-10" db="EMBL/GenBank/DDBJ databases">
        <title>The genome and transcriptome sequence of Clonorchis sinensis provide insights into the carcinogenic liver fluke.</title>
        <authorList>
            <person name="Wang X."/>
            <person name="Huang Y."/>
            <person name="Chen W."/>
            <person name="Liu H."/>
            <person name="Guo L."/>
            <person name="Chen Y."/>
            <person name="Luo F."/>
            <person name="Zhou W."/>
            <person name="Sun J."/>
            <person name="Mao Q."/>
            <person name="Liang P."/>
            <person name="Zhou C."/>
            <person name="Tian Y."/>
            <person name="Men J."/>
            <person name="Lv X."/>
            <person name="Huang L."/>
            <person name="Zhou J."/>
            <person name="Hu Y."/>
            <person name="Li R."/>
            <person name="Zhang F."/>
            <person name="Lei H."/>
            <person name="Li X."/>
            <person name="Hu X."/>
            <person name="Liang C."/>
            <person name="Xu J."/>
            <person name="Wu Z."/>
            <person name="Yu X."/>
        </authorList>
    </citation>
    <scope>NUCLEOTIDE SEQUENCE</scope>
    <source>
        <strain>Henan</strain>
    </source>
</reference>
<keyword evidence="2" id="KW-1185">Reference proteome</keyword>
<proteinExistence type="predicted"/>